<feature type="region of interest" description="Disordered" evidence="11">
    <location>
        <begin position="691"/>
        <end position="711"/>
    </location>
</feature>
<evidence type="ECO:0000313" key="14">
    <source>
        <dbReference type="Proteomes" id="UP000641646"/>
    </source>
</evidence>
<dbReference type="PROSITE" id="PS51829">
    <property type="entry name" value="P_HOMO_B"/>
    <property type="match status" value="3"/>
</dbReference>
<dbReference type="InterPro" id="IPR034182">
    <property type="entry name" value="Kexin/furin"/>
</dbReference>
<dbReference type="InterPro" id="IPR013320">
    <property type="entry name" value="ConA-like_dom_sf"/>
</dbReference>
<evidence type="ECO:0000256" key="7">
    <source>
        <dbReference type="ARBA" id="ARBA00022801"/>
    </source>
</evidence>
<dbReference type="SUPFAM" id="SSF49785">
    <property type="entry name" value="Galactose-binding domain-like"/>
    <property type="match status" value="3"/>
</dbReference>
<comment type="caution">
    <text evidence="10">Lacks conserved residue(s) required for the propagation of feature annotation.</text>
</comment>
<dbReference type="Gene3D" id="3.40.50.200">
    <property type="entry name" value="Peptidase S8/S53 domain"/>
    <property type="match status" value="1"/>
</dbReference>
<dbReference type="Gene3D" id="2.60.40.10">
    <property type="entry name" value="Immunoglobulins"/>
    <property type="match status" value="2"/>
</dbReference>
<dbReference type="GO" id="GO:0007154">
    <property type="term" value="P:cell communication"/>
    <property type="evidence" value="ECO:0007669"/>
    <property type="project" value="InterPro"/>
</dbReference>
<dbReference type="GO" id="GO:0016020">
    <property type="term" value="C:membrane"/>
    <property type="evidence" value="ECO:0007669"/>
    <property type="project" value="InterPro"/>
</dbReference>
<dbReference type="InterPro" id="IPR038081">
    <property type="entry name" value="CalX-like_sf"/>
</dbReference>
<dbReference type="InterPro" id="IPR023828">
    <property type="entry name" value="Peptidase_S8_Ser-AS"/>
</dbReference>
<dbReference type="InterPro" id="IPR000209">
    <property type="entry name" value="Peptidase_S8/S53_dom"/>
</dbReference>
<dbReference type="PROSITE" id="PS00138">
    <property type="entry name" value="SUBTILASE_SER"/>
    <property type="match status" value="1"/>
</dbReference>
<dbReference type="Gene3D" id="2.150.10.10">
    <property type="entry name" value="Serralysin-like metalloprotease, C-terminal"/>
    <property type="match status" value="1"/>
</dbReference>
<accession>A0A926VIS5</accession>
<dbReference type="RefSeq" id="WP_206756650.1">
    <property type="nucleotide sequence ID" value="NZ_JACJPW010000089.1"/>
</dbReference>
<keyword evidence="8" id="KW-0720">Serine protease</keyword>
<dbReference type="Pfam" id="PF03160">
    <property type="entry name" value="Calx-beta"/>
    <property type="match status" value="1"/>
</dbReference>
<keyword evidence="6" id="KW-0677">Repeat</keyword>
<dbReference type="Proteomes" id="UP000641646">
    <property type="component" value="Unassembled WGS sequence"/>
</dbReference>
<dbReference type="SUPFAM" id="SSF141072">
    <property type="entry name" value="CalX-like"/>
    <property type="match status" value="1"/>
</dbReference>
<feature type="region of interest" description="Disordered" evidence="11">
    <location>
        <begin position="1343"/>
        <end position="1365"/>
    </location>
</feature>
<dbReference type="InterPro" id="IPR015500">
    <property type="entry name" value="Peptidase_S8_subtilisin-rel"/>
</dbReference>
<dbReference type="GO" id="GO:0005737">
    <property type="term" value="C:cytoplasm"/>
    <property type="evidence" value="ECO:0007669"/>
    <property type="project" value="UniProtKB-ARBA"/>
</dbReference>
<dbReference type="PRINTS" id="PR00313">
    <property type="entry name" value="CABNDNGRPT"/>
</dbReference>
<dbReference type="GO" id="GO:0005576">
    <property type="term" value="C:extracellular region"/>
    <property type="evidence" value="ECO:0007669"/>
    <property type="project" value="UniProtKB-SubCell"/>
</dbReference>
<evidence type="ECO:0000259" key="12">
    <source>
        <dbReference type="PROSITE" id="PS51829"/>
    </source>
</evidence>
<keyword evidence="9" id="KW-0106">Calcium</keyword>
<reference evidence="13" key="2">
    <citation type="submission" date="2020-08" db="EMBL/GenBank/DDBJ databases">
        <authorList>
            <person name="Chen M."/>
            <person name="Teng W."/>
            <person name="Zhao L."/>
            <person name="Hu C."/>
            <person name="Zhou Y."/>
            <person name="Han B."/>
            <person name="Song L."/>
            <person name="Shu W."/>
        </authorList>
    </citation>
    <scope>NUCLEOTIDE SEQUENCE</scope>
    <source>
        <strain evidence="13">FACHB-1375</strain>
    </source>
</reference>
<keyword evidence="3" id="KW-0964">Secreted</keyword>
<evidence type="ECO:0000256" key="11">
    <source>
        <dbReference type="SAM" id="MobiDB-lite"/>
    </source>
</evidence>
<dbReference type="Gene3D" id="2.60.120.260">
    <property type="entry name" value="Galactose-binding domain-like"/>
    <property type="match status" value="4"/>
</dbReference>
<organism evidence="13 14">
    <name type="scientific">Aerosakkonema funiforme FACHB-1375</name>
    <dbReference type="NCBI Taxonomy" id="2949571"/>
    <lineage>
        <taxon>Bacteria</taxon>
        <taxon>Bacillati</taxon>
        <taxon>Cyanobacteriota</taxon>
        <taxon>Cyanophyceae</taxon>
        <taxon>Oscillatoriophycideae</taxon>
        <taxon>Aerosakkonematales</taxon>
        <taxon>Aerosakkonemataceae</taxon>
        <taxon>Aerosakkonema</taxon>
    </lineage>
</organism>
<comment type="subcellular location">
    <subcellularLocation>
        <location evidence="1">Secreted</location>
    </subcellularLocation>
</comment>
<name>A0A926VIS5_9CYAN</name>
<dbReference type="SMART" id="SM00237">
    <property type="entry name" value="Calx_beta"/>
    <property type="match status" value="1"/>
</dbReference>
<dbReference type="InterPro" id="IPR003644">
    <property type="entry name" value="Calx_beta"/>
</dbReference>
<keyword evidence="5" id="KW-0732">Signal</keyword>
<dbReference type="SUPFAM" id="SSF51120">
    <property type="entry name" value="beta-Roll"/>
    <property type="match status" value="2"/>
</dbReference>
<dbReference type="InterPro" id="IPR002884">
    <property type="entry name" value="P_dom"/>
</dbReference>
<comment type="caution">
    <text evidence="13">The sequence shown here is derived from an EMBL/GenBank/DDBJ whole genome shotgun (WGS) entry which is preliminary data.</text>
</comment>
<dbReference type="Pfam" id="PF00082">
    <property type="entry name" value="Peptidase_S8"/>
    <property type="match status" value="1"/>
</dbReference>
<dbReference type="InterPro" id="IPR036852">
    <property type="entry name" value="Peptidase_S8/S53_dom_sf"/>
</dbReference>
<dbReference type="Pfam" id="PF01483">
    <property type="entry name" value="P_proprotein"/>
    <property type="match status" value="3"/>
</dbReference>
<dbReference type="GO" id="GO:0004252">
    <property type="term" value="F:serine-type endopeptidase activity"/>
    <property type="evidence" value="ECO:0007669"/>
    <property type="project" value="InterPro"/>
</dbReference>
<dbReference type="GO" id="GO:0016485">
    <property type="term" value="P:protein processing"/>
    <property type="evidence" value="ECO:0007669"/>
    <property type="project" value="TreeGrafter"/>
</dbReference>
<protein>
    <submittedName>
        <fullName evidence="13">Proprotein convertase P-domain-containing protein</fullName>
    </submittedName>
</protein>
<dbReference type="Pfam" id="PF17210">
    <property type="entry name" value="SdrD_B"/>
    <property type="match status" value="2"/>
</dbReference>
<dbReference type="Pfam" id="PF20773">
    <property type="entry name" value="InhA-like_MAM"/>
    <property type="match status" value="1"/>
</dbReference>
<sequence length="2005" mass="209204">MASAGPFDAHGTSVAGVAAAKGNNSIGVSGAAPEADLAGLRLIAGPSNDLQEANALTYQKQNIDIYSNSWGPSDSGTVLAGPGPLTLAGLQDGVTNGRGGLGNIYTWAAGNGLASNDNANYDGYANSRYVIAVSAIDDNGKQSWYSEPGAPILVSAYSSGDDVGITTTDLLGNDGYNGYPEYNNDYTNGFGGTSSATPLVSGLIALMLEANPNLTWRDVQHILVETAEKNDPTDPGWTLNGAGKDVNHKYGFGAIDAAVAVSAAASWTSVAPEVFATSGIVNIGQAIPDNNLNGLTSTVNIGDNINIEKVEVVFDAIHPYRGNLKVALVSPDGTESILAAPHNDSGDNYNNWVFSSARLWGESSLGEWTLKVTDEAGGNVGTWNSWKLNVYGTGSTEPTGGQIQGTKWNDLDGDGVQDANEPGLEGWTIFLDENNNGILDQEVSNVSSTDVPTPILDLATVTSELEVSGISGNIEDLNVNLNISHTYDADLNVTLISPSGTSVELFSNVGGYEDNFTNTTLDDEAATPIVAGIAPFTGSFQPEGSLAAFDGEDGNGIWTLQIKDEFGADIGTLNSWSLDLTSSEASTQTDADGDYEFIGLEPGVYTVAEVQQEGWVQTFPEGTGTHTVEVDENQIVQDVDFGNREANLGAIAGIKWNDLDGDGVQDPGEPGLEGWTIFLDQNNNGVLDTETTDISSSDVPTPIPDLSTSTSELEVSSLGTIEDLNVTLDLTHTYDADLVVSLISPSGTSVELFSNVGGFEDNFTNTTLDDEAETAITAGTAPFIGTFKPEGSLAAFDGEDANGTWTLQIVDQYGGDSGTLNSWSLNLTASSEQSTQTDANGEYAFYGLEAGTYTVAEVLQPGWEQTYPGPVSLNESFESGNFGDWETFGNTGIQTAAFGVNPTDGTYQALITNGTGSVGQPNLESLLGLAPGSLDSLGNGNATEGSAIAKTITVSAGDQLSFDWNFLTNEAQSSSFNDFAFISLTPEDNSTLANTYSPLVPLGGSFSQQTGYGTFSHTFTNSGTYTLAVGVLDVSDSVVDSAVLVDNLSLASSNSSGVHTVELDPGEIAQDIDFGNKVLPGEIHGMKWNDLDGDGEKDADEAGLSNWTIFLDDNENGTLDQGEIAVVTDANGNYAFTDLDPGTYTVAEVIQEGWEQTYPGSSGQVFDDPEGDTFGFNSPQPDIESVSGTVSDENLILTMNFYNSIAAPSAGLSNSVVGYWDLDLDQNPLTGLSSYQSGFAPPDQQGGPLGDEVVIDLFSEQLHPGLVDLFDTSTFIGTVPITYESNSLQIEVPLSLLGDDGNINYGTVVGSFSGPTDAAPNTEFGTIGDPPGNVPDNVVSTPGDDRVWGSISKTSPPVDRGDRATDDDIATASFARTSKSPTLKTAVGTHTVELDPGEIVEDMDFGNREIVPGKIQGIKWNDENGNGQIDADEEKLQGWTIYLDQNQNGEFDEGEISAITDANGEYEFADLEEGTYTVAEVLEDGWQQTFPVNGSIELLNADFSDEDGDPNLDGFAIDNSGGAVTGLWHLSTGRSNQPGHSPDDSMYFGQGEGPNGGGNFNVGFTAGRITSPEIQLSSTGSAALSFNYFLQTEGLPSSYDKARVLISQDGGSFQPIVSNADLLLDPTTGWTNATVDLSSYAGSTIQIQFDFNTVDGIANSFEGWYVDDVVVTQQGNGTHIVEVENNAVVENINFGNQEIALPELSIGNAAVIEGNAGTTNAIFTVNLSEAIAETVTVNYTTANGTAKAGEDYTATSGTLTFDPGETSQTISVSVIGDTNPEIDEVFLVNLTDPIHSEIAEAVAVGTILNDDSFGGTNGNDSLVGTSANETLSGGLGNDTIKGSGGNDSLNGGAGADYLNGGNGNDSMIGGRGNDSLNGAGDNDVLTGVDPSDSSPGKGELDTLTGGTGSDRFVLGNSSKGAFYNDGNPSSSGSTDFALIQGFNISQDLIQLAGVASNYVLSVSGGNTNIYLDDDGTVGFSAKDELIGRVAGVTGLNLSASYFVYS</sequence>
<dbReference type="InterPro" id="IPR018511">
    <property type="entry name" value="Hemolysin-typ_Ca-bd_CS"/>
</dbReference>
<evidence type="ECO:0000256" key="1">
    <source>
        <dbReference type="ARBA" id="ARBA00004613"/>
    </source>
</evidence>
<dbReference type="EMBL" id="JACJPW010000089">
    <property type="protein sequence ID" value="MBD2184630.1"/>
    <property type="molecule type" value="Genomic_DNA"/>
</dbReference>
<dbReference type="SUPFAM" id="SSF52743">
    <property type="entry name" value="Subtilisin-like"/>
    <property type="match status" value="1"/>
</dbReference>
<dbReference type="PANTHER" id="PTHR42884:SF14">
    <property type="entry name" value="NEUROENDOCRINE CONVERTASE 1"/>
    <property type="match status" value="1"/>
</dbReference>
<dbReference type="Gene3D" id="2.60.40.2030">
    <property type="match status" value="1"/>
</dbReference>
<evidence type="ECO:0000256" key="4">
    <source>
        <dbReference type="ARBA" id="ARBA00022670"/>
    </source>
</evidence>
<evidence type="ECO:0000256" key="6">
    <source>
        <dbReference type="ARBA" id="ARBA00022737"/>
    </source>
</evidence>
<reference evidence="13" key="1">
    <citation type="journal article" date="2015" name="ISME J.">
        <title>Draft Genome Sequence of Streptomyces incarnatus NRRL8089, which Produces the Nucleoside Antibiotic Sinefungin.</title>
        <authorList>
            <person name="Oshima K."/>
            <person name="Hattori M."/>
            <person name="Shimizu H."/>
            <person name="Fukuda K."/>
            <person name="Nemoto M."/>
            <person name="Inagaki K."/>
            <person name="Tamura T."/>
        </authorList>
    </citation>
    <scope>NUCLEOTIDE SEQUENCE</scope>
    <source>
        <strain evidence="13">FACHB-1375</strain>
    </source>
</reference>
<dbReference type="InterPro" id="IPR011049">
    <property type="entry name" value="Serralysin-like_metalloprot_C"/>
</dbReference>
<dbReference type="InterPro" id="IPR001343">
    <property type="entry name" value="Hemolysn_Ca-bd"/>
</dbReference>
<keyword evidence="14" id="KW-1185">Reference proteome</keyword>
<dbReference type="NCBIfam" id="NF038128">
    <property type="entry name" value="choice_anch_J"/>
    <property type="match status" value="1"/>
</dbReference>
<dbReference type="InterPro" id="IPR013783">
    <property type="entry name" value="Ig-like_fold"/>
</dbReference>
<feature type="region of interest" description="Disordered" evidence="11">
    <location>
        <begin position="1866"/>
        <end position="1905"/>
    </location>
</feature>
<dbReference type="SUPFAM" id="SSF117074">
    <property type="entry name" value="Hypothetical protein PA1324"/>
    <property type="match status" value="6"/>
</dbReference>
<evidence type="ECO:0000256" key="8">
    <source>
        <dbReference type="ARBA" id="ARBA00022825"/>
    </source>
</evidence>
<dbReference type="PROSITE" id="PS00330">
    <property type="entry name" value="HEMOLYSIN_CALCIUM"/>
    <property type="match status" value="2"/>
</dbReference>
<dbReference type="InterPro" id="IPR033764">
    <property type="entry name" value="Sdr_B"/>
</dbReference>
<dbReference type="GO" id="GO:0005509">
    <property type="term" value="F:calcium ion binding"/>
    <property type="evidence" value="ECO:0007669"/>
    <property type="project" value="InterPro"/>
</dbReference>
<proteinExistence type="inferred from homology"/>
<keyword evidence="7" id="KW-0378">Hydrolase</keyword>
<gene>
    <name evidence="13" type="ORF">H6G03_26775</name>
</gene>
<dbReference type="PRINTS" id="PR00723">
    <property type="entry name" value="SUBTILISIN"/>
</dbReference>
<evidence type="ECO:0000256" key="2">
    <source>
        <dbReference type="ARBA" id="ARBA00005325"/>
    </source>
</evidence>
<comment type="similarity">
    <text evidence="2">Belongs to the peptidase S8 family. Furin subfamily.</text>
</comment>
<feature type="domain" description="P/Homo B" evidence="12">
    <location>
        <begin position="682"/>
        <end position="833"/>
    </location>
</feature>
<dbReference type="GO" id="GO:0012505">
    <property type="term" value="C:endomembrane system"/>
    <property type="evidence" value="ECO:0007669"/>
    <property type="project" value="UniProtKB-ARBA"/>
</dbReference>
<feature type="domain" description="P/Homo B" evidence="12">
    <location>
        <begin position="270"/>
        <end position="396"/>
    </location>
</feature>
<dbReference type="PROSITE" id="PS00137">
    <property type="entry name" value="SUBTILASE_HIS"/>
    <property type="match status" value="1"/>
</dbReference>
<dbReference type="SUPFAM" id="SSF49899">
    <property type="entry name" value="Concanavalin A-like lectins/glucanases"/>
    <property type="match status" value="1"/>
</dbReference>
<evidence type="ECO:0000256" key="10">
    <source>
        <dbReference type="PROSITE-ProRule" id="PRU01240"/>
    </source>
</evidence>
<dbReference type="PROSITE" id="PS51892">
    <property type="entry name" value="SUBTILASE"/>
    <property type="match status" value="1"/>
</dbReference>
<dbReference type="CDD" id="cd04059">
    <property type="entry name" value="Peptidases_S8_Protein_convertases_Kexins_Furin-like"/>
    <property type="match status" value="1"/>
</dbReference>
<evidence type="ECO:0000256" key="5">
    <source>
        <dbReference type="ARBA" id="ARBA00022729"/>
    </source>
</evidence>
<evidence type="ECO:0000313" key="13">
    <source>
        <dbReference type="EMBL" id="MBD2184630.1"/>
    </source>
</evidence>
<feature type="domain" description="P/Homo B" evidence="12">
    <location>
        <begin position="434"/>
        <end position="590"/>
    </location>
</feature>
<evidence type="ECO:0000256" key="3">
    <source>
        <dbReference type="ARBA" id="ARBA00022525"/>
    </source>
</evidence>
<evidence type="ECO:0000256" key="9">
    <source>
        <dbReference type="ARBA" id="ARBA00022837"/>
    </source>
</evidence>
<dbReference type="PANTHER" id="PTHR42884">
    <property type="entry name" value="PROPROTEIN CONVERTASE SUBTILISIN/KEXIN-RELATED"/>
    <property type="match status" value="1"/>
</dbReference>
<dbReference type="Pfam" id="PF00353">
    <property type="entry name" value="HemolysinCabind"/>
    <property type="match status" value="1"/>
</dbReference>
<dbReference type="InterPro" id="IPR022398">
    <property type="entry name" value="Peptidase_S8_His-AS"/>
</dbReference>
<dbReference type="InterPro" id="IPR008979">
    <property type="entry name" value="Galactose-bd-like_sf"/>
</dbReference>
<keyword evidence="4" id="KW-0645">Protease</keyword>